<proteinExistence type="predicted"/>
<dbReference type="Proteomes" id="UP001058974">
    <property type="component" value="Chromosome 1"/>
</dbReference>
<comment type="caution">
    <text evidence="1">The sequence shown here is derived from an EMBL/GenBank/DDBJ whole genome shotgun (WGS) entry which is preliminary data.</text>
</comment>
<reference evidence="1 2" key="1">
    <citation type="journal article" date="2022" name="Nat. Genet.">
        <title>Improved pea reference genome and pan-genome highlight genomic features and evolutionary characteristics.</title>
        <authorList>
            <person name="Yang T."/>
            <person name="Liu R."/>
            <person name="Luo Y."/>
            <person name="Hu S."/>
            <person name="Wang D."/>
            <person name="Wang C."/>
            <person name="Pandey M.K."/>
            <person name="Ge S."/>
            <person name="Xu Q."/>
            <person name="Li N."/>
            <person name="Li G."/>
            <person name="Huang Y."/>
            <person name="Saxena R.K."/>
            <person name="Ji Y."/>
            <person name="Li M."/>
            <person name="Yan X."/>
            <person name="He Y."/>
            <person name="Liu Y."/>
            <person name="Wang X."/>
            <person name="Xiang C."/>
            <person name="Varshney R.K."/>
            <person name="Ding H."/>
            <person name="Gao S."/>
            <person name="Zong X."/>
        </authorList>
    </citation>
    <scope>NUCLEOTIDE SEQUENCE [LARGE SCALE GENOMIC DNA]</scope>
    <source>
        <strain evidence="1 2">cv. Zhongwan 6</strain>
    </source>
</reference>
<dbReference type="Gramene" id="Psat01G0550400-T1">
    <property type="protein sequence ID" value="KAI5448103.1"/>
    <property type="gene ID" value="KIW84_015504"/>
</dbReference>
<dbReference type="Gramene" id="Psat1g207440.1">
    <property type="protein sequence ID" value="Psat1g207440.1.cds"/>
    <property type="gene ID" value="Psat1g207440"/>
</dbReference>
<protein>
    <submittedName>
        <fullName evidence="1">Uncharacterized protein</fullName>
    </submittedName>
</protein>
<accession>A0A9D5BQQ9</accession>
<organism evidence="1 2">
    <name type="scientific">Pisum sativum</name>
    <name type="common">Garden pea</name>
    <name type="synonym">Lathyrus oleraceus</name>
    <dbReference type="NCBI Taxonomy" id="3888"/>
    <lineage>
        <taxon>Eukaryota</taxon>
        <taxon>Viridiplantae</taxon>
        <taxon>Streptophyta</taxon>
        <taxon>Embryophyta</taxon>
        <taxon>Tracheophyta</taxon>
        <taxon>Spermatophyta</taxon>
        <taxon>Magnoliopsida</taxon>
        <taxon>eudicotyledons</taxon>
        <taxon>Gunneridae</taxon>
        <taxon>Pentapetalae</taxon>
        <taxon>rosids</taxon>
        <taxon>fabids</taxon>
        <taxon>Fabales</taxon>
        <taxon>Fabaceae</taxon>
        <taxon>Papilionoideae</taxon>
        <taxon>50 kb inversion clade</taxon>
        <taxon>NPAAA clade</taxon>
        <taxon>Hologalegina</taxon>
        <taxon>IRL clade</taxon>
        <taxon>Fabeae</taxon>
        <taxon>Lathyrus</taxon>
    </lineage>
</organism>
<dbReference type="AlphaFoldDB" id="A0A9D5BQQ9"/>
<name>A0A9D5BQQ9_PEA</name>
<gene>
    <name evidence="1" type="ORF">KIW84_015504</name>
</gene>
<dbReference type="EMBL" id="JAMSHJ010000001">
    <property type="protein sequence ID" value="KAI5448103.1"/>
    <property type="molecule type" value="Genomic_DNA"/>
</dbReference>
<evidence type="ECO:0000313" key="2">
    <source>
        <dbReference type="Proteomes" id="UP001058974"/>
    </source>
</evidence>
<keyword evidence="2" id="KW-1185">Reference proteome</keyword>
<sequence length="251" mass="27522">MHQTVPCYYQKIHKFFTPTEISRDLPGKMMPESAKTSCRKSLNFAGAARDESSADRENATVHPCKEASTALQGVEVGLACDMKAFMKQVTEHNYLSFCNNGHRIVHPCKETGAELQDIDVALRVVGATTVKSLDGIAFDSKINNGSKVFFLNSQCFNGCPQEIAGSASFEDFLLLLGHEHMKDDVGTKGLQRDIESGSNLSCGIGLILGLDVNYGYILVVIFFDEIWELVENVLKLVVGYGCDALLCLNVK</sequence>
<evidence type="ECO:0000313" key="1">
    <source>
        <dbReference type="EMBL" id="KAI5448103.1"/>
    </source>
</evidence>